<dbReference type="GO" id="GO:0003954">
    <property type="term" value="F:NADH dehydrogenase activity"/>
    <property type="evidence" value="ECO:0007669"/>
    <property type="project" value="TreeGrafter"/>
</dbReference>
<comment type="subcellular location">
    <subcellularLocation>
        <location evidence="2">Mitochondrion inner membrane</location>
        <topology evidence="2">Multi-pass membrane protein</topology>
    </subcellularLocation>
</comment>
<evidence type="ECO:0000256" key="14">
    <source>
        <dbReference type="ARBA" id="ARBA00023128"/>
    </source>
</evidence>
<evidence type="ECO:0000256" key="16">
    <source>
        <dbReference type="ARBA" id="ARBA00049551"/>
    </source>
</evidence>
<evidence type="ECO:0000256" key="1">
    <source>
        <dbReference type="ARBA" id="ARBA00003257"/>
    </source>
</evidence>
<keyword evidence="15 17" id="KW-0472">Membrane</keyword>
<dbReference type="InterPro" id="IPR001750">
    <property type="entry name" value="ND/Mrp_TM"/>
</dbReference>
<evidence type="ECO:0000313" key="21">
    <source>
        <dbReference type="EMBL" id="UXW93575.1"/>
    </source>
</evidence>
<dbReference type="Pfam" id="PF00662">
    <property type="entry name" value="Proton_antipo_N"/>
    <property type="match status" value="1"/>
</dbReference>
<feature type="transmembrane region" description="Helical" evidence="17">
    <location>
        <begin position="147"/>
        <end position="167"/>
    </location>
</feature>
<dbReference type="RefSeq" id="YP_010531262.1">
    <property type="nucleotide sequence ID" value="NC_067804.1"/>
</dbReference>
<feature type="transmembrane region" description="Helical" evidence="17">
    <location>
        <begin position="336"/>
        <end position="355"/>
    </location>
</feature>
<feature type="transmembrane region" description="Helical" evidence="17">
    <location>
        <begin position="7"/>
        <end position="32"/>
    </location>
</feature>
<keyword evidence="5 17" id="KW-0813">Transport</keyword>
<dbReference type="InterPro" id="IPR003945">
    <property type="entry name" value="NU5C-like"/>
</dbReference>
<feature type="transmembrane region" description="Helical" evidence="17">
    <location>
        <begin position="269"/>
        <end position="287"/>
    </location>
</feature>
<feature type="transmembrane region" description="Helical" evidence="17">
    <location>
        <begin position="494"/>
        <end position="517"/>
    </location>
</feature>
<evidence type="ECO:0000256" key="9">
    <source>
        <dbReference type="ARBA" id="ARBA00022967"/>
    </source>
</evidence>
<dbReference type="EMBL" id="ON964469">
    <property type="protein sequence ID" value="UXW93575.1"/>
    <property type="molecule type" value="Genomic_DNA"/>
</dbReference>
<feature type="transmembrane region" description="Helical" evidence="17">
    <location>
        <begin position="211"/>
        <end position="229"/>
    </location>
</feature>
<dbReference type="PANTHER" id="PTHR42829:SF2">
    <property type="entry name" value="NADH-UBIQUINONE OXIDOREDUCTASE CHAIN 5"/>
    <property type="match status" value="1"/>
</dbReference>
<dbReference type="GeneID" id="76336850"/>
<keyword evidence="12 17" id="KW-0520">NAD</keyword>
<keyword evidence="6" id="KW-0679">Respiratory chain</keyword>
<organism evidence="21">
    <name type="scientific">Athalia tanaoserrula</name>
    <dbReference type="NCBI Taxonomy" id="2813725"/>
    <lineage>
        <taxon>Eukaryota</taxon>
        <taxon>Metazoa</taxon>
        <taxon>Ecdysozoa</taxon>
        <taxon>Arthropoda</taxon>
        <taxon>Hexapoda</taxon>
        <taxon>Insecta</taxon>
        <taxon>Pterygota</taxon>
        <taxon>Neoptera</taxon>
        <taxon>Endopterygota</taxon>
        <taxon>Hymenoptera</taxon>
        <taxon>Tenthredinoidea</taxon>
        <taxon>Athaliidae</taxon>
        <taxon>Athalia</taxon>
    </lineage>
</organism>
<dbReference type="GO" id="GO:0008137">
    <property type="term" value="F:NADH dehydrogenase (ubiquinone) activity"/>
    <property type="evidence" value="ECO:0007669"/>
    <property type="project" value="UniProtKB-EC"/>
</dbReference>
<dbReference type="Pfam" id="PF06455">
    <property type="entry name" value="NADH5_C"/>
    <property type="match status" value="1"/>
</dbReference>
<evidence type="ECO:0000256" key="17">
    <source>
        <dbReference type="RuleBase" id="RU003404"/>
    </source>
</evidence>
<evidence type="ECO:0000259" key="18">
    <source>
        <dbReference type="Pfam" id="PF00361"/>
    </source>
</evidence>
<evidence type="ECO:0000256" key="8">
    <source>
        <dbReference type="ARBA" id="ARBA00022792"/>
    </source>
</evidence>
<evidence type="ECO:0000256" key="15">
    <source>
        <dbReference type="ARBA" id="ARBA00023136"/>
    </source>
</evidence>
<geneLocation type="mitochondrion" evidence="21"/>
<reference evidence="21" key="1">
    <citation type="journal article" date="2022" name="Insects">
        <title>Phylogenomic Analyses of the Tenthredinoidea Support the Familial Rank of Athaliidae (Insecta, Tenthredinoidea).</title>
        <authorList>
            <person name="Niu G."/>
            <person name="Budak M."/>
            <person name="Korkmaz E.M."/>
            <person name="Dogan O."/>
            <person name="Nel A."/>
            <person name="Wan S."/>
            <person name="Cai C."/>
            <person name="Jouault C."/>
            <person name="Li M."/>
            <person name="Wei M."/>
        </authorList>
    </citation>
    <scope>NUCLEOTIDE SEQUENCE</scope>
</reference>
<keyword evidence="7 17" id="KW-0812">Transmembrane</keyword>
<comment type="function">
    <text evidence="17">Core subunit of the mitochondrial membrane respiratory chain NADH dehydrogenase (Complex I) which catalyzes electron transfer from NADH through the respiratory chain, using ubiquinone as an electron acceptor. Essential for the catalytic activity and assembly of complex I.</text>
</comment>
<evidence type="ECO:0000256" key="5">
    <source>
        <dbReference type="ARBA" id="ARBA00022448"/>
    </source>
</evidence>
<evidence type="ECO:0000256" key="2">
    <source>
        <dbReference type="ARBA" id="ARBA00004448"/>
    </source>
</evidence>
<feature type="domain" description="NADH:quinone oxidoreductase/Mrp antiporter transmembrane" evidence="18">
    <location>
        <begin position="102"/>
        <end position="384"/>
    </location>
</feature>
<feature type="transmembrane region" description="Helical" evidence="17">
    <location>
        <begin position="52"/>
        <end position="73"/>
    </location>
</feature>
<proteinExistence type="inferred from homology"/>
<evidence type="ECO:0000256" key="7">
    <source>
        <dbReference type="ARBA" id="ARBA00022692"/>
    </source>
</evidence>
<comment type="similarity">
    <text evidence="17">Belongs to the complex I subunit 5 family.</text>
</comment>
<keyword evidence="14 17" id="KW-0496">Mitochondrion</keyword>
<dbReference type="Pfam" id="PF00361">
    <property type="entry name" value="Proton_antipo_M"/>
    <property type="match status" value="1"/>
</dbReference>
<dbReference type="PANTHER" id="PTHR42829">
    <property type="entry name" value="NADH-UBIQUINONE OXIDOREDUCTASE CHAIN 5"/>
    <property type="match status" value="1"/>
</dbReference>
<keyword evidence="9" id="KW-1278">Translocase</keyword>
<protein>
    <recommendedName>
        <fullName evidence="4 17">NADH-ubiquinone oxidoreductase chain 5</fullName>
        <ecNumber evidence="3 17">7.1.1.2</ecNumber>
    </recommendedName>
</protein>
<feature type="transmembrane region" description="Helical" evidence="17">
    <location>
        <begin position="422"/>
        <end position="443"/>
    </location>
</feature>
<dbReference type="GO" id="GO:0042773">
    <property type="term" value="P:ATP synthesis coupled electron transport"/>
    <property type="evidence" value="ECO:0007669"/>
    <property type="project" value="InterPro"/>
</dbReference>
<gene>
    <name evidence="21" type="primary">ND5</name>
</gene>
<keyword evidence="10" id="KW-0249">Electron transport</keyword>
<dbReference type="CTD" id="4540"/>
<feature type="domain" description="NADH-Ubiquinone oxidoreductase (complex I) chain 5 N-terminal" evidence="19">
    <location>
        <begin position="38"/>
        <end position="85"/>
    </location>
</feature>
<accession>A0A977TLP2</accession>
<evidence type="ECO:0000256" key="11">
    <source>
        <dbReference type="ARBA" id="ARBA00022989"/>
    </source>
</evidence>
<dbReference type="GO" id="GO:0005743">
    <property type="term" value="C:mitochondrial inner membrane"/>
    <property type="evidence" value="ECO:0007669"/>
    <property type="project" value="UniProtKB-SubCell"/>
</dbReference>
<evidence type="ECO:0000256" key="13">
    <source>
        <dbReference type="ARBA" id="ARBA00023075"/>
    </source>
</evidence>
<feature type="transmembrane region" description="Helical" evidence="17">
    <location>
        <begin position="293"/>
        <end position="315"/>
    </location>
</feature>
<evidence type="ECO:0000256" key="6">
    <source>
        <dbReference type="ARBA" id="ARBA00022660"/>
    </source>
</evidence>
<evidence type="ECO:0000256" key="3">
    <source>
        <dbReference type="ARBA" id="ARBA00012944"/>
    </source>
</evidence>
<keyword evidence="11 17" id="KW-1133">Transmembrane helix</keyword>
<evidence type="ECO:0000259" key="19">
    <source>
        <dbReference type="Pfam" id="PF00662"/>
    </source>
</evidence>
<evidence type="ECO:0000256" key="4">
    <source>
        <dbReference type="ARBA" id="ARBA00021096"/>
    </source>
</evidence>
<dbReference type="PRINTS" id="PR01434">
    <property type="entry name" value="NADHDHGNASE5"/>
</dbReference>
<dbReference type="AlphaFoldDB" id="A0A977TLP2"/>
<comment type="catalytic activity">
    <reaction evidence="16 17">
        <text>a ubiquinone + NADH + 5 H(+)(in) = a ubiquinol + NAD(+) + 4 H(+)(out)</text>
        <dbReference type="Rhea" id="RHEA:29091"/>
        <dbReference type="Rhea" id="RHEA-COMP:9565"/>
        <dbReference type="Rhea" id="RHEA-COMP:9566"/>
        <dbReference type="ChEBI" id="CHEBI:15378"/>
        <dbReference type="ChEBI" id="CHEBI:16389"/>
        <dbReference type="ChEBI" id="CHEBI:17976"/>
        <dbReference type="ChEBI" id="CHEBI:57540"/>
        <dbReference type="ChEBI" id="CHEBI:57945"/>
        <dbReference type="EC" id="7.1.1.2"/>
    </reaction>
</comment>
<dbReference type="InterPro" id="IPR001516">
    <property type="entry name" value="Proton_antipo_N"/>
</dbReference>
<feature type="transmembrane region" description="Helical" evidence="17">
    <location>
        <begin position="108"/>
        <end position="126"/>
    </location>
</feature>
<evidence type="ECO:0000256" key="12">
    <source>
        <dbReference type="ARBA" id="ARBA00023027"/>
    </source>
</evidence>
<feature type="transmembrane region" description="Helical" evidence="17">
    <location>
        <begin position="375"/>
        <end position="401"/>
    </location>
</feature>
<keyword evidence="13 17" id="KW-0830">Ubiquinone</keyword>
<dbReference type="InterPro" id="IPR010934">
    <property type="entry name" value="NADH_DH_su5_C"/>
</dbReference>
<dbReference type="GO" id="GO:0015990">
    <property type="term" value="P:electron transport coupled proton transport"/>
    <property type="evidence" value="ECO:0007669"/>
    <property type="project" value="TreeGrafter"/>
</dbReference>
<feature type="transmembrane region" description="Helical" evidence="17">
    <location>
        <begin position="547"/>
        <end position="567"/>
    </location>
</feature>
<sequence length="569" mass="65636">MGLCFILCFFLLTLSMFFFIIGVGVTGVSYFIEFNILSMNSCSISMTMFFDWVTFLFLSVVFFISSSVIFYSNFYMCSDLNINRFILLVFMFVFSMSLLVISPNLISILLGWDGLGLISYCLVIYYQNIKSFNAGMLTILMNRLGDVSLLMSIAWMLNYGSWNYIFFLEFMEVNLNSSLILMFIIFSCFTKSAQIPFSSWLPAAMAAPTPVSSLVHSSTLVTAGVYLLIRFKSLFLVSDFLIFWGLFLSSLTMLMSGLNANFETDLKKIIALSTLSQLGFMMSILFLGGGDLAFFHLLTHALFKALLFMCAGIIIHNFNDIQDIRLMGCVSKYTPFMSVCFMFANFSLCGFPFMVGFYSKDLILESMLYLNNYNFLIITLIFISTLLTICYTFRLFMFLMFSDFNYLSLNFLNDESSWGLNLSLIGLMFMIIIGGSLLSWIIIPNPYFIILPFYLKIMPMVMIFLGAGLSYIMFSVGFNLSVKKFINLKNMFSLMWFLPLLSILFIDVGMKMCLFFNKMDQNWIEFSVSSMFFDFIKFHVSKIDLLIFNFNKVVNLFIFLMFFWFFFMV</sequence>
<comment type="function">
    <text evidence="1">Core subunit of the mitochondrial membrane respiratory chain NADH dehydrogenase (Complex I) that is believed to belong to the minimal assembly required for catalysis. Complex I functions in the transfer of electrons from NADH to the respiratory chain. The immediate electron acceptor for the enzyme is believed to be ubiquinone.</text>
</comment>
<evidence type="ECO:0000259" key="20">
    <source>
        <dbReference type="Pfam" id="PF06455"/>
    </source>
</evidence>
<feature type="transmembrane region" description="Helical" evidence="17">
    <location>
        <begin position="463"/>
        <end position="482"/>
    </location>
</feature>
<feature type="domain" description="NADH dehydrogenase subunit 5 C-terminal" evidence="20">
    <location>
        <begin position="391"/>
        <end position="568"/>
    </location>
</feature>
<feature type="transmembrane region" description="Helical" evidence="17">
    <location>
        <begin position="173"/>
        <end position="190"/>
    </location>
</feature>
<dbReference type="EC" id="7.1.1.2" evidence="3 17"/>
<reference evidence="21" key="2">
    <citation type="submission" date="2022-07" db="EMBL/GenBank/DDBJ databases">
        <authorList>
            <person name="Niu G."/>
        </authorList>
    </citation>
    <scope>NUCLEOTIDE SEQUENCE</scope>
</reference>
<evidence type="ECO:0000256" key="10">
    <source>
        <dbReference type="ARBA" id="ARBA00022982"/>
    </source>
</evidence>
<name>A0A977TLP2_9HYME</name>
<keyword evidence="8" id="KW-0999">Mitochondrion inner membrane</keyword>
<feature type="transmembrane region" description="Helical" evidence="17">
    <location>
        <begin position="85"/>
        <end position="102"/>
    </location>
</feature>
<feature type="transmembrane region" description="Helical" evidence="17">
    <location>
        <begin position="241"/>
        <end position="262"/>
    </location>
</feature>